<proteinExistence type="predicted"/>
<accession>A0A0R1LMC4</accession>
<evidence type="ECO:0000313" key="2">
    <source>
        <dbReference type="Proteomes" id="UP000051160"/>
    </source>
</evidence>
<comment type="caution">
    <text evidence="1">The sequence shown here is derived from an EMBL/GenBank/DDBJ whole genome shotgun (WGS) entry which is preliminary data.</text>
</comment>
<evidence type="ECO:0000313" key="1">
    <source>
        <dbReference type="EMBL" id="KRK96943.1"/>
    </source>
</evidence>
<dbReference type="AlphaFoldDB" id="A0A0R1LMC4"/>
<dbReference type="Gene3D" id="3.40.630.30">
    <property type="match status" value="1"/>
</dbReference>
<dbReference type="Proteomes" id="UP000051160">
    <property type="component" value="Unassembled WGS sequence"/>
</dbReference>
<protein>
    <submittedName>
        <fullName evidence="1">Uncharacterized protein</fullName>
    </submittedName>
</protein>
<gene>
    <name evidence="1" type="ORF">FD04_GL001799</name>
</gene>
<reference evidence="1 2" key="1">
    <citation type="journal article" date="2015" name="Genome Announc.">
        <title>Expanding the biotechnology potential of lactobacilli through comparative genomics of 213 strains and associated genera.</title>
        <authorList>
            <person name="Sun Z."/>
            <person name="Harris H.M."/>
            <person name="McCann A."/>
            <person name="Guo C."/>
            <person name="Argimon S."/>
            <person name="Zhang W."/>
            <person name="Yang X."/>
            <person name="Jeffery I.B."/>
            <person name="Cooney J.C."/>
            <person name="Kagawa T.F."/>
            <person name="Liu W."/>
            <person name="Song Y."/>
            <person name="Salvetti E."/>
            <person name="Wrobel A."/>
            <person name="Rasinkangas P."/>
            <person name="Parkhill J."/>
            <person name="Rea M.C."/>
            <person name="O'Sullivan O."/>
            <person name="Ritari J."/>
            <person name="Douillard F.P."/>
            <person name="Paul Ross R."/>
            <person name="Yang R."/>
            <person name="Briner A.E."/>
            <person name="Felis G.E."/>
            <person name="de Vos W.M."/>
            <person name="Barrangou R."/>
            <person name="Klaenhammer T.R."/>
            <person name="Caufield P.W."/>
            <person name="Cui Y."/>
            <person name="Zhang H."/>
            <person name="O'Toole P.W."/>
        </authorList>
    </citation>
    <scope>NUCLEOTIDE SEQUENCE [LARGE SCALE GENOMIC DNA]</scope>
    <source>
        <strain evidence="1 2">DSM 19909</strain>
    </source>
</reference>
<sequence length="150" mass="17134">MNLFCVTLLVITYFLEEGTTMAKFELYHPIQTPHYQLDWLTQFKVKDINTLRQQTQPAETIIQTANFVNRVMSTIMHDQALTWGVSFKQSGEFAGIVSLNPIEEGWTNAELNVSPVKTDATDLIAEIEAYMTQFAQNQLGTQHLKLNIHN</sequence>
<dbReference type="EMBL" id="AZEE01000030">
    <property type="protein sequence ID" value="KRK96943.1"/>
    <property type="molecule type" value="Genomic_DNA"/>
</dbReference>
<name>A0A0R1LMC4_9LACO</name>
<dbReference type="PATRIC" id="fig|1423776.4.peg.1822"/>
<dbReference type="STRING" id="1423776.FD04_GL001799"/>
<keyword evidence="2" id="KW-1185">Reference proteome</keyword>
<organism evidence="1 2">
    <name type="scientific">Secundilactobacillus odoratitofui DSM 19909 = JCM 15043</name>
    <dbReference type="NCBI Taxonomy" id="1423776"/>
    <lineage>
        <taxon>Bacteria</taxon>
        <taxon>Bacillati</taxon>
        <taxon>Bacillota</taxon>
        <taxon>Bacilli</taxon>
        <taxon>Lactobacillales</taxon>
        <taxon>Lactobacillaceae</taxon>
        <taxon>Secundilactobacillus</taxon>
    </lineage>
</organism>